<feature type="transmembrane region" description="Helical" evidence="4">
    <location>
        <begin position="404"/>
        <end position="426"/>
    </location>
</feature>
<evidence type="ECO:0000256" key="1">
    <source>
        <dbReference type="ARBA" id="ARBA00022692"/>
    </source>
</evidence>
<feature type="transmembrane region" description="Helical" evidence="4">
    <location>
        <begin position="199"/>
        <end position="219"/>
    </location>
</feature>
<reference evidence="5 6" key="1">
    <citation type="submission" date="2014-07" db="EMBL/GenBank/DDBJ databases">
        <title>Tepidicaulis marinum gen. nov., sp. nov., a novel marine bacterium denitrifying nitrate to nitrous oxide strictly under microaerobic conditions.</title>
        <authorList>
            <person name="Takeuchi M."/>
            <person name="Yamagishi T."/>
            <person name="Kamagata Y."/>
            <person name="Oshima K."/>
            <person name="Hattori M."/>
            <person name="Katayama T."/>
            <person name="Hanada S."/>
            <person name="Tamaki H."/>
            <person name="Marumo K."/>
            <person name="Maeda H."/>
            <person name="Nedachi M."/>
            <person name="Iwasaki W."/>
            <person name="Suwa Y."/>
            <person name="Sakata S."/>
        </authorList>
    </citation>
    <scope>NUCLEOTIDE SEQUENCE [LARGE SCALE GENOMIC DNA]</scope>
    <source>
        <strain evidence="5 6">MA2</strain>
    </source>
</reference>
<dbReference type="Proteomes" id="UP000028702">
    <property type="component" value="Unassembled WGS sequence"/>
</dbReference>
<feature type="transmembrane region" description="Helical" evidence="4">
    <location>
        <begin position="255"/>
        <end position="275"/>
    </location>
</feature>
<feature type="transmembrane region" description="Helical" evidence="4">
    <location>
        <begin position="173"/>
        <end position="193"/>
    </location>
</feature>
<comment type="caution">
    <text evidence="5">The sequence shown here is derived from an EMBL/GenBank/DDBJ whole genome shotgun (WGS) entry which is preliminary data.</text>
</comment>
<dbReference type="GO" id="GO:0022857">
    <property type="term" value="F:transmembrane transporter activity"/>
    <property type="evidence" value="ECO:0007669"/>
    <property type="project" value="InterPro"/>
</dbReference>
<keyword evidence="6" id="KW-1185">Reference proteome</keyword>
<dbReference type="PANTHER" id="PTHR23526">
    <property type="entry name" value="INTEGRAL MEMBRANE TRANSPORT PROTEIN-RELATED"/>
    <property type="match status" value="1"/>
</dbReference>
<gene>
    <name evidence="5" type="ORF">M2A_0871</name>
</gene>
<dbReference type="Gene3D" id="1.20.1250.20">
    <property type="entry name" value="MFS general substrate transporter like domains"/>
    <property type="match status" value="1"/>
</dbReference>
<feature type="transmembrane region" description="Helical" evidence="4">
    <location>
        <begin position="103"/>
        <end position="125"/>
    </location>
</feature>
<dbReference type="InterPro" id="IPR036259">
    <property type="entry name" value="MFS_trans_sf"/>
</dbReference>
<feature type="transmembrane region" description="Helical" evidence="4">
    <location>
        <begin position="338"/>
        <end position="357"/>
    </location>
</feature>
<dbReference type="Pfam" id="PF07690">
    <property type="entry name" value="MFS_1"/>
    <property type="match status" value="1"/>
</dbReference>
<keyword evidence="3 4" id="KW-0472">Membrane</keyword>
<dbReference type="EMBL" id="BBIO01000003">
    <property type="protein sequence ID" value="GAK44372.1"/>
    <property type="molecule type" value="Genomic_DNA"/>
</dbReference>
<keyword evidence="2 4" id="KW-1133">Transmembrane helix</keyword>
<dbReference type="AlphaFoldDB" id="A0A081B8K4"/>
<feature type="transmembrane region" description="Helical" evidence="4">
    <location>
        <begin position="378"/>
        <end position="398"/>
    </location>
</feature>
<dbReference type="SUPFAM" id="SSF103473">
    <property type="entry name" value="MFS general substrate transporter"/>
    <property type="match status" value="1"/>
</dbReference>
<evidence type="ECO:0000313" key="6">
    <source>
        <dbReference type="Proteomes" id="UP000028702"/>
    </source>
</evidence>
<evidence type="ECO:0000256" key="4">
    <source>
        <dbReference type="SAM" id="Phobius"/>
    </source>
</evidence>
<feature type="transmembrane region" description="Helical" evidence="4">
    <location>
        <begin position="131"/>
        <end position="153"/>
    </location>
</feature>
<evidence type="ECO:0000313" key="5">
    <source>
        <dbReference type="EMBL" id="GAK44372.1"/>
    </source>
</evidence>
<feature type="transmembrane region" description="Helical" evidence="4">
    <location>
        <begin position="58"/>
        <end position="79"/>
    </location>
</feature>
<name>A0A081B8K4_9HYPH</name>
<organism evidence="5 6">
    <name type="scientific">Tepidicaulis marinus</name>
    <dbReference type="NCBI Taxonomy" id="1333998"/>
    <lineage>
        <taxon>Bacteria</taxon>
        <taxon>Pseudomonadati</taxon>
        <taxon>Pseudomonadota</taxon>
        <taxon>Alphaproteobacteria</taxon>
        <taxon>Hyphomicrobiales</taxon>
        <taxon>Parvibaculaceae</taxon>
        <taxon>Tepidicaulis</taxon>
    </lineage>
</organism>
<dbReference type="RefSeq" id="WP_045443439.1">
    <property type="nucleotide sequence ID" value="NZ_BBIO01000003.1"/>
</dbReference>
<evidence type="ECO:0000256" key="3">
    <source>
        <dbReference type="ARBA" id="ARBA00023136"/>
    </source>
</evidence>
<feature type="transmembrane region" description="Helical" evidence="4">
    <location>
        <begin position="314"/>
        <end position="332"/>
    </location>
</feature>
<dbReference type="PANTHER" id="PTHR23526:SF4">
    <property type="entry name" value="INTEGRAL MEMBRANE TRANSPORT PROTEIN"/>
    <property type="match status" value="1"/>
</dbReference>
<dbReference type="eggNOG" id="COG2814">
    <property type="taxonomic scope" value="Bacteria"/>
</dbReference>
<dbReference type="InterPro" id="IPR011701">
    <property type="entry name" value="MFS"/>
</dbReference>
<evidence type="ECO:0000256" key="2">
    <source>
        <dbReference type="ARBA" id="ARBA00022989"/>
    </source>
</evidence>
<accession>A0A081B8K4</accession>
<keyword evidence="1 4" id="KW-0812">Transmembrane</keyword>
<protein>
    <submittedName>
        <fullName evidence="5">Major facilitator superfamily permease</fullName>
    </submittedName>
</protein>
<proteinExistence type="predicted"/>
<dbReference type="InterPro" id="IPR052528">
    <property type="entry name" value="Sugar_transport-like"/>
</dbReference>
<feature type="transmembrane region" description="Helical" evidence="4">
    <location>
        <begin position="281"/>
        <end position="302"/>
    </location>
</feature>
<dbReference type="STRING" id="1333998.M2A_0871"/>
<sequence length="434" mass="45273">MARLQEDLYGVLTGDDEGRVCRDIPEAACDEQPGNFSAHLFSLALTKIGDGLSDPKIILAWLLQALGAPAFMAGFLVPIREAGALLPQLFIAAYIRSLRRRKFVWAAGSAVQGAAVLGMGVSGLFLKGAWAGISILVLLAVFALARSACSVAYKDVLGKTVTKSARGTVTGTANSLAAGAVLLFGVALASGFLERSFTAVLGALFLAGLLWLTAAITFLRLKEVPGASEGGRNAFDVALSQIGLLKSDAPLRQFILARAFLMASALSPPFLLMLAPEEGETFGALGAFISASALAGFLSSYVWGRLSDRSSRKVLFLAGLLTALSLGLAYAAHTYGHVLGDTGFLLPFWLFVLMIAHQGVRLGRSTHIVDMANEETRAAYTALSNTIIGLLLAAGGVFGLLAAIAGPAAVVLIFALMGAAGALSALRMKEVQRD</sequence>